<comment type="catalytic activity">
    <reaction evidence="11">
        <text>(6R)-5,10-methenyltetrahydrofolate + H2O = (6R)-10-formyltetrahydrofolate + H(+)</text>
        <dbReference type="Rhea" id="RHEA:23700"/>
        <dbReference type="ChEBI" id="CHEBI:15377"/>
        <dbReference type="ChEBI" id="CHEBI:15378"/>
        <dbReference type="ChEBI" id="CHEBI:57455"/>
        <dbReference type="ChEBI" id="CHEBI:195366"/>
        <dbReference type="EC" id="3.5.4.9"/>
    </reaction>
</comment>
<dbReference type="InterPro" id="IPR020631">
    <property type="entry name" value="THF_DH/CycHdrlase_NAD-bd_dom"/>
</dbReference>
<sequence>MNAVVLNGKHVAAELQQQLKHDVEKLKLQNITPGLAVLLIGDDPASHTYVRAKEKAAAEVGIYSVVFRMPETVTQQQVIDRIQQLNQDDSIHGILVQLPLPKHIDVRTVIDAIDPEKDVDGFHPVNIGNMQLGKDAFLPCTPFGVLHLLKQYNIDLQGKNTVIVGHSHIVGRPLATLLLNENATVSVCHAYTKNLKEMTRMADILIVAVGKKHLITADMVKPGAVVIDVGINREKNRIYGDCDFDEIQSVASYITPVPGGVGPMTISMLLYNTVAAARRQADRLVTV</sequence>
<feature type="domain" description="Tetrahydrofolate dehydrogenase/cyclohydrolase catalytic" evidence="12">
    <location>
        <begin position="6"/>
        <end position="120"/>
    </location>
</feature>
<dbReference type="PROSITE" id="PS00766">
    <property type="entry name" value="THF_DHG_CYH_1"/>
    <property type="match status" value="1"/>
</dbReference>
<evidence type="ECO:0000256" key="11">
    <source>
        <dbReference type="HAMAP-Rule" id="MF_01576"/>
    </source>
</evidence>
<evidence type="ECO:0000256" key="8">
    <source>
        <dbReference type="ARBA" id="ARBA00023102"/>
    </source>
</evidence>
<keyword evidence="5 11" id="KW-0378">Hydrolase</keyword>
<dbReference type="Gene3D" id="3.40.50.10860">
    <property type="entry name" value="Leucine Dehydrogenase, chain A, domain 1"/>
    <property type="match status" value="1"/>
</dbReference>
<name>A0ABY4CJI0_9BACL</name>
<dbReference type="Pfam" id="PF00763">
    <property type="entry name" value="THF_DHG_CYH"/>
    <property type="match status" value="1"/>
</dbReference>
<keyword evidence="9 11" id="KW-0486">Methionine biosynthesis</keyword>
<dbReference type="CDD" id="cd01080">
    <property type="entry name" value="NAD_bind_m-THF_DH_Cyclohyd"/>
    <property type="match status" value="1"/>
</dbReference>
<evidence type="ECO:0000256" key="7">
    <source>
        <dbReference type="ARBA" id="ARBA00023002"/>
    </source>
</evidence>
<evidence type="ECO:0000256" key="9">
    <source>
        <dbReference type="ARBA" id="ARBA00023167"/>
    </source>
</evidence>
<dbReference type="SUPFAM" id="SSF53223">
    <property type="entry name" value="Aminoacid dehydrogenase-like, N-terminal domain"/>
    <property type="match status" value="1"/>
</dbReference>
<dbReference type="PRINTS" id="PR00085">
    <property type="entry name" value="THFDHDRGNASE"/>
</dbReference>
<evidence type="ECO:0000256" key="1">
    <source>
        <dbReference type="ARBA" id="ARBA00004777"/>
    </source>
</evidence>
<dbReference type="EC" id="3.5.4.9" evidence="11"/>
<evidence type="ECO:0000313" key="14">
    <source>
        <dbReference type="EMBL" id="UOF90489.1"/>
    </source>
</evidence>
<evidence type="ECO:0000256" key="6">
    <source>
        <dbReference type="ARBA" id="ARBA00022857"/>
    </source>
</evidence>
<proteinExistence type="inferred from homology"/>
<keyword evidence="8 11" id="KW-0368">Histidine biosynthesis</keyword>
<dbReference type="InterPro" id="IPR020630">
    <property type="entry name" value="THF_DH/CycHdrlase_cat_dom"/>
</dbReference>
<evidence type="ECO:0000256" key="4">
    <source>
        <dbReference type="ARBA" id="ARBA00022755"/>
    </source>
</evidence>
<gene>
    <name evidence="11 14" type="primary">folD</name>
    <name evidence="14" type="ORF">LSG31_21965</name>
</gene>
<dbReference type="PANTHER" id="PTHR48099:SF5">
    <property type="entry name" value="C-1-TETRAHYDROFOLATE SYNTHASE, CYTOPLASMIC"/>
    <property type="match status" value="1"/>
</dbReference>
<dbReference type="NCBIfam" id="NF010783">
    <property type="entry name" value="PRK14186.1"/>
    <property type="match status" value="1"/>
</dbReference>
<dbReference type="Pfam" id="PF02882">
    <property type="entry name" value="THF_DHG_CYH_C"/>
    <property type="match status" value="1"/>
</dbReference>
<keyword evidence="6 11" id="KW-0521">NADP</keyword>
<keyword evidence="7 11" id="KW-0560">Oxidoreductase</keyword>
<dbReference type="InterPro" id="IPR020867">
    <property type="entry name" value="THF_DH/CycHdrlase_CS"/>
</dbReference>
<feature type="binding site" evidence="11">
    <location>
        <begin position="165"/>
        <end position="167"/>
    </location>
    <ligand>
        <name>NADP(+)</name>
        <dbReference type="ChEBI" id="CHEBI:58349"/>
    </ligand>
</feature>
<keyword evidence="15" id="KW-1185">Reference proteome</keyword>
<comment type="subunit">
    <text evidence="11">Homodimer.</text>
</comment>
<dbReference type="NCBIfam" id="NF008058">
    <property type="entry name" value="PRK10792.1"/>
    <property type="match status" value="1"/>
</dbReference>
<comment type="pathway">
    <text evidence="1 11">One-carbon metabolism; tetrahydrofolate interconversion.</text>
</comment>
<organism evidence="14 15">
    <name type="scientific">Fodinisporobacter ferrooxydans</name>
    <dbReference type="NCBI Taxonomy" id="2901836"/>
    <lineage>
        <taxon>Bacteria</taxon>
        <taxon>Bacillati</taxon>
        <taxon>Bacillota</taxon>
        <taxon>Bacilli</taxon>
        <taxon>Bacillales</taxon>
        <taxon>Alicyclobacillaceae</taxon>
        <taxon>Fodinisporobacter</taxon>
    </lineage>
</organism>
<evidence type="ECO:0000256" key="5">
    <source>
        <dbReference type="ARBA" id="ARBA00022801"/>
    </source>
</evidence>
<evidence type="ECO:0000259" key="12">
    <source>
        <dbReference type="Pfam" id="PF00763"/>
    </source>
</evidence>
<feature type="binding site" evidence="11">
    <location>
        <position position="231"/>
    </location>
    <ligand>
        <name>NADP(+)</name>
        <dbReference type="ChEBI" id="CHEBI:58349"/>
    </ligand>
</feature>
<feature type="domain" description="Tetrahydrofolate dehydrogenase/cyclohydrolase NAD(P)-binding" evidence="13">
    <location>
        <begin position="139"/>
        <end position="280"/>
    </location>
</feature>
<comment type="similarity">
    <text evidence="11">Belongs to the tetrahydrofolate dehydrogenase/cyclohydrolase family.</text>
</comment>
<evidence type="ECO:0000256" key="2">
    <source>
        <dbReference type="ARBA" id="ARBA00022563"/>
    </source>
</evidence>
<evidence type="ECO:0000313" key="15">
    <source>
        <dbReference type="Proteomes" id="UP000830167"/>
    </source>
</evidence>
<comment type="catalytic activity">
    <reaction evidence="11">
        <text>(6R)-5,10-methylene-5,6,7,8-tetrahydrofolate + NADP(+) = (6R)-5,10-methenyltetrahydrofolate + NADPH</text>
        <dbReference type="Rhea" id="RHEA:22812"/>
        <dbReference type="ChEBI" id="CHEBI:15636"/>
        <dbReference type="ChEBI" id="CHEBI:57455"/>
        <dbReference type="ChEBI" id="CHEBI:57783"/>
        <dbReference type="ChEBI" id="CHEBI:58349"/>
        <dbReference type="EC" id="1.5.1.5"/>
    </reaction>
</comment>
<dbReference type="SUPFAM" id="SSF51735">
    <property type="entry name" value="NAD(P)-binding Rossmann-fold domains"/>
    <property type="match status" value="1"/>
</dbReference>
<evidence type="ECO:0000256" key="10">
    <source>
        <dbReference type="ARBA" id="ARBA00023268"/>
    </source>
</evidence>
<keyword evidence="2 11" id="KW-0554">One-carbon metabolism</keyword>
<keyword evidence="10 11" id="KW-0511">Multifunctional enzyme</keyword>
<protein>
    <recommendedName>
        <fullName evidence="11">Bifunctional protein FolD</fullName>
    </recommendedName>
    <domain>
        <recommendedName>
            <fullName evidence="11">Methylenetetrahydrofolate dehydrogenase</fullName>
            <ecNumber evidence="11">1.5.1.5</ecNumber>
        </recommendedName>
    </domain>
    <domain>
        <recommendedName>
            <fullName evidence="11">Methenyltetrahydrofolate cyclohydrolase</fullName>
            <ecNumber evidence="11">3.5.4.9</ecNumber>
        </recommendedName>
    </domain>
</protein>
<reference evidence="14" key="1">
    <citation type="submission" date="2021-12" db="EMBL/GenBank/DDBJ databases">
        <title>Alicyclobacillaceae gen. nov., sp. nov., isolated from chalcocite enrichment system.</title>
        <authorList>
            <person name="Jiang Z."/>
        </authorList>
    </citation>
    <scope>NUCLEOTIDE SEQUENCE</scope>
    <source>
        <strain evidence="14">MYW30-H2</strain>
    </source>
</reference>
<dbReference type="GO" id="GO:0004477">
    <property type="term" value="F:methenyltetrahydrofolate cyclohydrolase activity"/>
    <property type="evidence" value="ECO:0007669"/>
    <property type="project" value="UniProtKB-EC"/>
</dbReference>
<dbReference type="EC" id="1.5.1.5" evidence="11"/>
<dbReference type="PANTHER" id="PTHR48099">
    <property type="entry name" value="C-1-TETRAHYDROFOLATE SYNTHASE, CYTOPLASMIC-RELATED"/>
    <property type="match status" value="1"/>
</dbReference>
<dbReference type="HAMAP" id="MF_01576">
    <property type="entry name" value="THF_DHG_CYH"/>
    <property type="match status" value="1"/>
</dbReference>
<keyword evidence="3 11" id="KW-0028">Amino-acid biosynthesis</keyword>
<dbReference type="Gene3D" id="3.40.50.720">
    <property type="entry name" value="NAD(P)-binding Rossmann-like Domain"/>
    <property type="match status" value="1"/>
</dbReference>
<dbReference type="InterPro" id="IPR036291">
    <property type="entry name" value="NAD(P)-bd_dom_sf"/>
</dbReference>
<evidence type="ECO:0000256" key="3">
    <source>
        <dbReference type="ARBA" id="ARBA00022605"/>
    </source>
</evidence>
<dbReference type="RefSeq" id="WP_347437184.1">
    <property type="nucleotide sequence ID" value="NZ_CP089291.1"/>
</dbReference>
<dbReference type="GO" id="GO:0004488">
    <property type="term" value="F:methylenetetrahydrofolate dehydrogenase (NADP+) activity"/>
    <property type="evidence" value="ECO:0007669"/>
    <property type="project" value="UniProtKB-EC"/>
</dbReference>
<comment type="function">
    <text evidence="11">Catalyzes the oxidation of 5,10-methylenetetrahydrofolate to 5,10-methenyltetrahydrofolate and then the hydrolysis of 5,10-methenyltetrahydrofolate to 10-formyltetrahydrofolate.</text>
</comment>
<keyword evidence="4 11" id="KW-0658">Purine biosynthesis</keyword>
<accession>A0ABY4CJI0</accession>
<dbReference type="EMBL" id="CP089291">
    <property type="protein sequence ID" value="UOF90489.1"/>
    <property type="molecule type" value="Genomic_DNA"/>
</dbReference>
<dbReference type="Proteomes" id="UP000830167">
    <property type="component" value="Chromosome"/>
</dbReference>
<dbReference type="PROSITE" id="PS00767">
    <property type="entry name" value="THF_DHG_CYH_2"/>
    <property type="match status" value="1"/>
</dbReference>
<comment type="caution">
    <text evidence="11">Lacks conserved residue(s) required for the propagation of feature annotation.</text>
</comment>
<dbReference type="InterPro" id="IPR000672">
    <property type="entry name" value="THF_DH/CycHdrlase"/>
</dbReference>
<evidence type="ECO:0000259" key="13">
    <source>
        <dbReference type="Pfam" id="PF02882"/>
    </source>
</evidence>
<dbReference type="InterPro" id="IPR046346">
    <property type="entry name" value="Aminoacid_DH-like_N_sf"/>
</dbReference>